<evidence type="ECO:0000256" key="2">
    <source>
        <dbReference type="ARBA" id="ARBA00022692"/>
    </source>
</evidence>
<feature type="transmembrane region" description="Helical" evidence="5">
    <location>
        <begin position="112"/>
        <end position="136"/>
    </location>
</feature>
<feature type="domain" description="Major facilitator superfamily (MFS) profile" evidence="6">
    <location>
        <begin position="20"/>
        <end position="398"/>
    </location>
</feature>
<dbReference type="InterPro" id="IPR011701">
    <property type="entry name" value="MFS"/>
</dbReference>
<evidence type="ECO:0000259" key="6">
    <source>
        <dbReference type="PROSITE" id="PS50850"/>
    </source>
</evidence>
<evidence type="ECO:0000313" key="8">
    <source>
        <dbReference type="Proteomes" id="UP001501495"/>
    </source>
</evidence>
<dbReference type="RefSeq" id="WP_344731191.1">
    <property type="nucleotide sequence ID" value="NZ_BAAAZH010000001.1"/>
</dbReference>
<dbReference type="PANTHER" id="PTHR10924:SF6">
    <property type="entry name" value="SOLUTE CARRIER FAMILY 49 MEMBER A3"/>
    <property type="match status" value="1"/>
</dbReference>
<feature type="transmembrane region" description="Helical" evidence="5">
    <location>
        <begin position="21"/>
        <end position="45"/>
    </location>
</feature>
<keyword evidence="4 5" id="KW-0472">Membrane</keyword>
<dbReference type="InterPro" id="IPR049680">
    <property type="entry name" value="FLVCR1-2_SLC49-like"/>
</dbReference>
<sequence length="405" mass="40987">MAGGVPRPDPAVGAAGRARSGVGVIGAYALLAMSTQLLWLTFAAITPESARDLGVSQGAVGDLAVVNALMFVVLAIPAGRWLDRDYRATLAAGALFTALGAVVRALDPTSFAVVMAGQVIMSVGQPLVLTATTKIAARHVGPEHQTTAIGIASGAQFLGILVAVLTGAPLYDAGGLRAVLIANAAFSVVAAVAVLLSLRVPPLAEPPADTDRSMAWLRRDPVMWRMAALLFVGFGSYNALATWLDSLMTDFGHPGAAGNLIAVMTLAGVVGAAVLPGFVGERDARRTHCLVATAALAAVALVLIVAHGVVIGGVLLAGLGFLLLGTLPVVLEWAEVHVGPARAGRATAFLLLAGNVGAVVVVLTVQVAIDHPQLALGVLAAWSLPGLAFALLLPRSTPTSAPAAV</sequence>
<evidence type="ECO:0000256" key="5">
    <source>
        <dbReference type="SAM" id="Phobius"/>
    </source>
</evidence>
<dbReference type="Gene3D" id="1.20.1250.20">
    <property type="entry name" value="MFS general substrate transporter like domains"/>
    <property type="match status" value="1"/>
</dbReference>
<feature type="transmembrane region" description="Helical" evidence="5">
    <location>
        <begin position="222"/>
        <end position="244"/>
    </location>
</feature>
<dbReference type="EMBL" id="BAAAZH010000001">
    <property type="protein sequence ID" value="GAA4107699.1"/>
    <property type="molecule type" value="Genomic_DNA"/>
</dbReference>
<feature type="transmembrane region" description="Helical" evidence="5">
    <location>
        <begin position="290"/>
        <end position="309"/>
    </location>
</feature>
<protein>
    <recommendedName>
        <fullName evidence="6">Major facilitator superfamily (MFS) profile domain-containing protein</fullName>
    </recommendedName>
</protein>
<dbReference type="Proteomes" id="UP001501495">
    <property type="component" value="Unassembled WGS sequence"/>
</dbReference>
<reference evidence="8" key="1">
    <citation type="journal article" date="2019" name="Int. J. Syst. Evol. Microbiol.">
        <title>The Global Catalogue of Microorganisms (GCM) 10K type strain sequencing project: providing services to taxonomists for standard genome sequencing and annotation.</title>
        <authorList>
            <consortium name="The Broad Institute Genomics Platform"/>
            <consortium name="The Broad Institute Genome Sequencing Center for Infectious Disease"/>
            <person name="Wu L."/>
            <person name="Ma J."/>
        </authorList>
    </citation>
    <scope>NUCLEOTIDE SEQUENCE [LARGE SCALE GENOMIC DNA]</scope>
    <source>
        <strain evidence="8">JCM 16703</strain>
    </source>
</reference>
<accession>A0ABP7X8Z3</accession>
<dbReference type="InterPro" id="IPR020846">
    <property type="entry name" value="MFS_dom"/>
</dbReference>
<gene>
    <name evidence="7" type="ORF">GCM10022215_00760</name>
</gene>
<evidence type="ECO:0000313" key="7">
    <source>
        <dbReference type="EMBL" id="GAA4107699.1"/>
    </source>
</evidence>
<feature type="transmembrane region" description="Helical" evidence="5">
    <location>
        <begin position="88"/>
        <end position="106"/>
    </location>
</feature>
<dbReference type="InterPro" id="IPR036259">
    <property type="entry name" value="MFS_trans_sf"/>
</dbReference>
<dbReference type="PROSITE" id="PS50850">
    <property type="entry name" value="MFS"/>
    <property type="match status" value="1"/>
</dbReference>
<evidence type="ECO:0000256" key="1">
    <source>
        <dbReference type="ARBA" id="ARBA00004651"/>
    </source>
</evidence>
<feature type="transmembrane region" description="Helical" evidence="5">
    <location>
        <begin position="315"/>
        <end position="334"/>
    </location>
</feature>
<comment type="subcellular location">
    <subcellularLocation>
        <location evidence="1">Cell membrane</location>
        <topology evidence="1">Multi-pass membrane protein</topology>
    </subcellularLocation>
</comment>
<feature type="transmembrane region" description="Helical" evidence="5">
    <location>
        <begin position="180"/>
        <end position="201"/>
    </location>
</feature>
<organism evidence="7 8">
    <name type="scientific">Nocardioides fonticola</name>
    <dbReference type="NCBI Taxonomy" id="450363"/>
    <lineage>
        <taxon>Bacteria</taxon>
        <taxon>Bacillati</taxon>
        <taxon>Actinomycetota</taxon>
        <taxon>Actinomycetes</taxon>
        <taxon>Propionibacteriales</taxon>
        <taxon>Nocardioidaceae</taxon>
        <taxon>Nocardioides</taxon>
    </lineage>
</organism>
<evidence type="ECO:0000256" key="3">
    <source>
        <dbReference type="ARBA" id="ARBA00022989"/>
    </source>
</evidence>
<feature type="transmembrane region" description="Helical" evidence="5">
    <location>
        <begin position="346"/>
        <end position="368"/>
    </location>
</feature>
<dbReference type="Pfam" id="PF07690">
    <property type="entry name" value="MFS_1"/>
    <property type="match status" value="1"/>
</dbReference>
<dbReference type="SUPFAM" id="SSF103473">
    <property type="entry name" value="MFS general substrate transporter"/>
    <property type="match status" value="1"/>
</dbReference>
<keyword evidence="2 5" id="KW-0812">Transmembrane</keyword>
<feature type="transmembrane region" description="Helical" evidence="5">
    <location>
        <begin position="148"/>
        <end position="168"/>
    </location>
</feature>
<feature type="transmembrane region" description="Helical" evidence="5">
    <location>
        <begin position="374"/>
        <end position="393"/>
    </location>
</feature>
<proteinExistence type="predicted"/>
<name>A0ABP7X8Z3_9ACTN</name>
<dbReference type="PANTHER" id="PTHR10924">
    <property type="entry name" value="MAJOR FACILITATOR SUPERFAMILY PROTEIN-RELATED"/>
    <property type="match status" value="1"/>
</dbReference>
<evidence type="ECO:0000256" key="4">
    <source>
        <dbReference type="ARBA" id="ARBA00023136"/>
    </source>
</evidence>
<feature type="transmembrane region" description="Helical" evidence="5">
    <location>
        <begin position="256"/>
        <end position="278"/>
    </location>
</feature>
<comment type="caution">
    <text evidence="7">The sequence shown here is derived from an EMBL/GenBank/DDBJ whole genome shotgun (WGS) entry which is preliminary data.</text>
</comment>
<keyword evidence="3 5" id="KW-1133">Transmembrane helix</keyword>
<feature type="transmembrane region" description="Helical" evidence="5">
    <location>
        <begin position="57"/>
        <end position="76"/>
    </location>
</feature>
<keyword evidence="8" id="KW-1185">Reference proteome</keyword>